<evidence type="ECO:0000313" key="3">
    <source>
        <dbReference type="Proteomes" id="UP000289340"/>
    </source>
</evidence>
<gene>
    <name evidence="2" type="ORF">D0Y65_017580</name>
</gene>
<keyword evidence="1" id="KW-0472">Membrane</keyword>
<dbReference type="EMBL" id="QZWG01000007">
    <property type="protein sequence ID" value="RZC02502.1"/>
    <property type="molecule type" value="Genomic_DNA"/>
</dbReference>
<keyword evidence="3" id="KW-1185">Reference proteome</keyword>
<protein>
    <submittedName>
        <fullName evidence="2">Uncharacterized protein</fullName>
    </submittedName>
</protein>
<accession>A0A445JVI4</accession>
<keyword evidence="1" id="KW-1133">Transmembrane helix</keyword>
<dbReference type="AlphaFoldDB" id="A0A445JVI4"/>
<dbReference type="Proteomes" id="UP000289340">
    <property type="component" value="Chromosome 7"/>
</dbReference>
<evidence type="ECO:0000313" key="2">
    <source>
        <dbReference type="EMBL" id="RZC02502.1"/>
    </source>
</evidence>
<comment type="caution">
    <text evidence="2">The sequence shown here is derived from an EMBL/GenBank/DDBJ whole genome shotgun (WGS) entry which is preliminary data.</text>
</comment>
<reference evidence="2 3" key="1">
    <citation type="submission" date="2018-09" db="EMBL/GenBank/DDBJ databases">
        <title>A high-quality reference genome of wild soybean provides a powerful tool to mine soybean genomes.</title>
        <authorList>
            <person name="Xie M."/>
            <person name="Chung C.Y.L."/>
            <person name="Li M.-W."/>
            <person name="Wong F.-L."/>
            <person name="Chan T.-F."/>
            <person name="Lam H.-M."/>
        </authorList>
    </citation>
    <scope>NUCLEOTIDE SEQUENCE [LARGE SCALE GENOMIC DNA]</scope>
    <source>
        <strain evidence="3">cv. W05</strain>
        <tissue evidence="2">Hypocotyl of etiolated seedlings</tissue>
    </source>
</reference>
<organism evidence="2 3">
    <name type="scientific">Glycine soja</name>
    <name type="common">Wild soybean</name>
    <dbReference type="NCBI Taxonomy" id="3848"/>
    <lineage>
        <taxon>Eukaryota</taxon>
        <taxon>Viridiplantae</taxon>
        <taxon>Streptophyta</taxon>
        <taxon>Embryophyta</taxon>
        <taxon>Tracheophyta</taxon>
        <taxon>Spermatophyta</taxon>
        <taxon>Magnoliopsida</taxon>
        <taxon>eudicotyledons</taxon>
        <taxon>Gunneridae</taxon>
        <taxon>Pentapetalae</taxon>
        <taxon>rosids</taxon>
        <taxon>fabids</taxon>
        <taxon>Fabales</taxon>
        <taxon>Fabaceae</taxon>
        <taxon>Papilionoideae</taxon>
        <taxon>50 kb inversion clade</taxon>
        <taxon>NPAAA clade</taxon>
        <taxon>indigoferoid/millettioid clade</taxon>
        <taxon>Phaseoleae</taxon>
        <taxon>Glycine</taxon>
        <taxon>Glycine subgen. Soja</taxon>
    </lineage>
</organism>
<proteinExistence type="predicted"/>
<sequence length="54" mass="6291">MGHTILLCDFFTRITDGAVVSAYSLFYLCLWFCTSVNTIMNQNKQNAKWIFLHN</sequence>
<evidence type="ECO:0000256" key="1">
    <source>
        <dbReference type="SAM" id="Phobius"/>
    </source>
</evidence>
<name>A0A445JVI4_GLYSO</name>
<feature type="transmembrane region" description="Helical" evidence="1">
    <location>
        <begin position="20"/>
        <end position="40"/>
    </location>
</feature>
<keyword evidence="1" id="KW-0812">Transmembrane</keyword>